<dbReference type="InterPro" id="IPR013022">
    <property type="entry name" value="Xyl_isomerase-like_TIM-brl"/>
</dbReference>
<dbReference type="AlphaFoldDB" id="A0A914A210"/>
<organism evidence="10 11">
    <name type="scientific">Patiria miniata</name>
    <name type="common">Bat star</name>
    <name type="synonym">Asterina miniata</name>
    <dbReference type="NCBI Taxonomy" id="46514"/>
    <lineage>
        <taxon>Eukaryota</taxon>
        <taxon>Metazoa</taxon>
        <taxon>Echinodermata</taxon>
        <taxon>Eleutherozoa</taxon>
        <taxon>Asterozoa</taxon>
        <taxon>Asteroidea</taxon>
        <taxon>Valvatacea</taxon>
        <taxon>Valvatida</taxon>
        <taxon>Asterinidae</taxon>
        <taxon>Patiria</taxon>
    </lineage>
</organism>
<dbReference type="GeneID" id="119729331"/>
<comment type="similarity">
    <text evidence="3 7">Belongs to the hyi family.</text>
</comment>
<dbReference type="EnsemblMetazoa" id="XM_038201955.1">
    <property type="protein sequence ID" value="XP_038057883.1"/>
    <property type="gene ID" value="LOC119729331"/>
</dbReference>
<dbReference type="PIRSF" id="PIRSF006241">
    <property type="entry name" value="HyI"/>
    <property type="match status" value="1"/>
</dbReference>
<protein>
    <recommendedName>
        <fullName evidence="5 7">Putative hydroxypyruvate isomerase</fullName>
        <ecNumber evidence="4 7">5.3.1.22</ecNumber>
    </recommendedName>
</protein>
<keyword evidence="11" id="KW-1185">Reference proteome</keyword>
<dbReference type="EC" id="5.3.1.22" evidence="4 7"/>
<dbReference type="InterPro" id="IPR050417">
    <property type="entry name" value="Sugar_Epim/Isomerase"/>
</dbReference>
<dbReference type="OrthoDB" id="4214675at2759"/>
<comment type="function">
    <text evidence="2 7">Catalyzes the reversible isomerization between hydroxypyruvate and 2-hydroxy-3-oxopropanoate (also termed tartronate semialdehyde).</text>
</comment>
<evidence type="ECO:0000256" key="3">
    <source>
        <dbReference type="ARBA" id="ARBA00005962"/>
    </source>
</evidence>
<feature type="active site" description="Proton donor/acceptor" evidence="8">
    <location>
        <position position="151"/>
    </location>
</feature>
<evidence type="ECO:0000256" key="5">
    <source>
        <dbReference type="ARBA" id="ARBA00017985"/>
    </source>
</evidence>
<evidence type="ECO:0000256" key="8">
    <source>
        <dbReference type="PIRSR" id="PIRSR006241-50"/>
    </source>
</evidence>
<evidence type="ECO:0000256" key="2">
    <source>
        <dbReference type="ARBA" id="ARBA00002968"/>
    </source>
</evidence>
<evidence type="ECO:0000256" key="7">
    <source>
        <dbReference type="PIRNR" id="PIRNR006241"/>
    </source>
</evidence>
<dbReference type="OMA" id="CEYRPRA"/>
<dbReference type="FunFam" id="3.20.20.150:FF:000007">
    <property type="entry name" value="Hydroxypyruvate isomerase"/>
    <property type="match status" value="1"/>
</dbReference>
<evidence type="ECO:0000313" key="10">
    <source>
        <dbReference type="EnsemblMetazoa" id="XP_038057883.1"/>
    </source>
</evidence>
<keyword evidence="6 7" id="KW-0413">Isomerase</keyword>
<feature type="domain" description="Xylose isomerase-like TIM barrel" evidence="9">
    <location>
        <begin position="25"/>
        <end position="267"/>
    </location>
</feature>
<dbReference type="GO" id="GO:0046487">
    <property type="term" value="P:glyoxylate metabolic process"/>
    <property type="evidence" value="ECO:0007669"/>
    <property type="project" value="TreeGrafter"/>
</dbReference>
<evidence type="ECO:0000256" key="6">
    <source>
        <dbReference type="ARBA" id="ARBA00023235"/>
    </source>
</evidence>
<accession>A0A914A210</accession>
<sequence>MPLKFAANLSMLFKEIPDLAERYSAAKRAGFQAVEVSFPYECPVEKLVEVKEKEGMQQVLINSFPGDVKAGDLGLAAVPGRETEFQETLELSIKYCTALKCNRMHVMAGVTPDCTEGDRPALLRKMEETFLSNLKYAAERLSKDGILALIEPINTVVSRPGYFLSRQDQGVEIIKKVGHPNLKLQMDLFHVQMMQGNITNTIKEFFPYIGHMQMAQVPHRNEPSADGEVNYGFILSYLESLGYDGWMGAEYMPAHGKTEDTLAWLEKYR</sequence>
<evidence type="ECO:0000313" key="11">
    <source>
        <dbReference type="Proteomes" id="UP000887568"/>
    </source>
</evidence>
<dbReference type="PANTHER" id="PTHR43489">
    <property type="entry name" value="ISOMERASE"/>
    <property type="match status" value="1"/>
</dbReference>
<evidence type="ECO:0000256" key="1">
    <source>
        <dbReference type="ARBA" id="ARBA00000476"/>
    </source>
</evidence>
<evidence type="ECO:0000259" key="9">
    <source>
        <dbReference type="Pfam" id="PF01261"/>
    </source>
</evidence>
<dbReference type="Pfam" id="PF01261">
    <property type="entry name" value="AP_endonuc_2"/>
    <property type="match status" value="1"/>
</dbReference>
<dbReference type="RefSeq" id="XP_038057883.1">
    <property type="nucleotide sequence ID" value="XM_038201955.1"/>
</dbReference>
<evidence type="ECO:0000256" key="4">
    <source>
        <dbReference type="ARBA" id="ARBA00012570"/>
    </source>
</evidence>
<dbReference type="InterPro" id="IPR026040">
    <property type="entry name" value="HyI-like"/>
</dbReference>
<dbReference type="PANTHER" id="PTHR43489:SF6">
    <property type="entry name" value="HYDROXYPYRUVATE ISOMERASE-RELATED"/>
    <property type="match status" value="1"/>
</dbReference>
<name>A0A914A210_PATMI</name>
<proteinExistence type="inferred from homology"/>
<dbReference type="Proteomes" id="UP000887568">
    <property type="component" value="Unplaced"/>
</dbReference>
<dbReference type="InterPro" id="IPR036237">
    <property type="entry name" value="Xyl_isomerase-like_sf"/>
</dbReference>
<feature type="active site" description="Proton donor/acceptor" evidence="8">
    <location>
        <position position="250"/>
    </location>
</feature>
<dbReference type="GO" id="GO:0008903">
    <property type="term" value="F:hydroxypyruvate isomerase activity"/>
    <property type="evidence" value="ECO:0007669"/>
    <property type="project" value="UniProtKB-EC"/>
</dbReference>
<comment type="catalytic activity">
    <reaction evidence="1 7">
        <text>3-hydroxypyruvate = 2-hydroxy-3-oxopropanoate</text>
        <dbReference type="Rhea" id="RHEA:11952"/>
        <dbReference type="ChEBI" id="CHEBI:17180"/>
        <dbReference type="ChEBI" id="CHEBI:57978"/>
        <dbReference type="EC" id="5.3.1.22"/>
    </reaction>
</comment>
<dbReference type="Gene3D" id="3.20.20.150">
    <property type="entry name" value="Divalent-metal-dependent TIM barrel enzymes"/>
    <property type="match status" value="1"/>
</dbReference>
<reference evidence="10" key="1">
    <citation type="submission" date="2022-11" db="UniProtKB">
        <authorList>
            <consortium name="EnsemblMetazoa"/>
        </authorList>
    </citation>
    <scope>IDENTIFICATION</scope>
</reference>
<dbReference type="SUPFAM" id="SSF51658">
    <property type="entry name" value="Xylose isomerase-like"/>
    <property type="match status" value="1"/>
</dbReference>